<comment type="caution">
    <text evidence="2">The sequence shown here is derived from an EMBL/GenBank/DDBJ whole genome shotgun (WGS) entry which is preliminary data.</text>
</comment>
<accession>A0A2K0T268</accession>
<evidence type="ECO:0000256" key="1">
    <source>
        <dbReference type="SAM" id="SignalP"/>
    </source>
</evidence>
<feature type="chain" id="PRO_5014325048" evidence="1">
    <location>
        <begin position="21"/>
        <end position="174"/>
    </location>
</feature>
<dbReference type="PROSITE" id="PS51257">
    <property type="entry name" value="PROKAR_LIPOPROTEIN"/>
    <property type="match status" value="1"/>
</dbReference>
<sequence length="174" mass="18208">MKSVATLATAGAALVGLASACSTFNNVEVTFYGWPDNSPPGPGTAYDCGGRNYVAGGSGTYDDPITIATAESELSVCETVYIPLLKKYGRHEDDCTQCESDWNNGQAHIDIWTGSNSSGGGDAQIDCEDNLTSGGQYSIVRQPATDLEVDTTPLFVPPSTCNTGNIYEGNQASC</sequence>
<dbReference type="OrthoDB" id="5332384at2759"/>
<proteinExistence type="predicted"/>
<evidence type="ECO:0000313" key="3">
    <source>
        <dbReference type="Proteomes" id="UP000236546"/>
    </source>
</evidence>
<dbReference type="Proteomes" id="UP000236546">
    <property type="component" value="Unassembled WGS sequence"/>
</dbReference>
<gene>
    <name evidence="2" type="ORF">TGAMA5MH_08433</name>
</gene>
<dbReference type="AlphaFoldDB" id="A0A2K0T268"/>
<reference evidence="2 3" key="1">
    <citation type="submission" date="2017-02" db="EMBL/GenBank/DDBJ databases">
        <title>Genomes of Trichoderma spp. with biocontrol activity.</title>
        <authorList>
            <person name="Gardiner D."/>
            <person name="Kazan K."/>
            <person name="Vos C."/>
            <person name="Harvey P."/>
        </authorList>
    </citation>
    <scope>NUCLEOTIDE SEQUENCE [LARGE SCALE GENOMIC DNA]</scope>
    <source>
        <strain evidence="2 3">A5MH</strain>
    </source>
</reference>
<feature type="signal peptide" evidence="1">
    <location>
        <begin position="1"/>
        <end position="20"/>
    </location>
</feature>
<keyword evidence="1" id="KW-0732">Signal</keyword>
<protein>
    <submittedName>
        <fullName evidence="2">Uncharacterized protein</fullName>
    </submittedName>
</protein>
<name>A0A2K0T268_9HYPO</name>
<dbReference type="EMBL" id="MTYH01000080">
    <property type="protein sequence ID" value="PNP39617.1"/>
    <property type="molecule type" value="Genomic_DNA"/>
</dbReference>
<evidence type="ECO:0000313" key="2">
    <source>
        <dbReference type="EMBL" id="PNP39617.1"/>
    </source>
</evidence>
<organism evidence="2 3">
    <name type="scientific">Trichoderma gamsii</name>
    <dbReference type="NCBI Taxonomy" id="398673"/>
    <lineage>
        <taxon>Eukaryota</taxon>
        <taxon>Fungi</taxon>
        <taxon>Dikarya</taxon>
        <taxon>Ascomycota</taxon>
        <taxon>Pezizomycotina</taxon>
        <taxon>Sordariomycetes</taxon>
        <taxon>Hypocreomycetidae</taxon>
        <taxon>Hypocreales</taxon>
        <taxon>Hypocreaceae</taxon>
        <taxon>Trichoderma</taxon>
    </lineage>
</organism>